<keyword evidence="2" id="KW-1185">Reference proteome</keyword>
<sequence>MILKLIIFAIAGLLIYKFFGGKLPALRKKSTSKEKKPDGDTLVECSQCGTYVTVKEATLINGKYCCDECV</sequence>
<dbReference type="InterPro" id="IPR049708">
    <property type="entry name" value="PP0621-like"/>
</dbReference>
<protein>
    <recommendedName>
        <fullName evidence="3">Prokaryotic metallothionein</fullName>
    </recommendedName>
</protein>
<evidence type="ECO:0008006" key="3">
    <source>
        <dbReference type="Google" id="ProtNLM"/>
    </source>
</evidence>
<organism evidence="1 2">
    <name type="scientific">Sulfurovum indicum</name>
    <dbReference type="NCBI Taxonomy" id="2779528"/>
    <lineage>
        <taxon>Bacteria</taxon>
        <taxon>Pseudomonadati</taxon>
        <taxon>Campylobacterota</taxon>
        <taxon>Epsilonproteobacteria</taxon>
        <taxon>Campylobacterales</taxon>
        <taxon>Sulfurovaceae</taxon>
        <taxon>Sulfurovum</taxon>
    </lineage>
</organism>
<evidence type="ECO:0000313" key="2">
    <source>
        <dbReference type="Proteomes" id="UP000595074"/>
    </source>
</evidence>
<dbReference type="AlphaFoldDB" id="A0A7M1S4H7"/>
<evidence type="ECO:0000313" key="1">
    <source>
        <dbReference type="EMBL" id="QOR62258.1"/>
    </source>
</evidence>
<dbReference type="EMBL" id="CP063164">
    <property type="protein sequence ID" value="QOR62258.1"/>
    <property type="molecule type" value="Genomic_DNA"/>
</dbReference>
<dbReference type="NCBIfam" id="NF041023">
    <property type="entry name" value="PP0621_fam"/>
    <property type="match status" value="1"/>
</dbReference>
<dbReference type="Proteomes" id="UP000595074">
    <property type="component" value="Chromosome"/>
</dbReference>
<accession>A0A7M1S4H7</accession>
<gene>
    <name evidence="1" type="ORF">IMZ28_01925</name>
</gene>
<dbReference type="RefSeq" id="WP_197548961.1">
    <property type="nucleotide sequence ID" value="NZ_CP063164.1"/>
</dbReference>
<proteinExistence type="predicted"/>
<reference evidence="1 2" key="1">
    <citation type="submission" date="2020-10" db="EMBL/GenBank/DDBJ databases">
        <title>The genome of sulfurovum sp.</title>
        <authorList>
            <person name="Xie S."/>
            <person name="Shao Z."/>
            <person name="Jiang L."/>
        </authorList>
    </citation>
    <scope>NUCLEOTIDE SEQUENCE [LARGE SCALE GENOMIC DNA]</scope>
    <source>
        <strain evidence="1 2">ST-419</strain>
    </source>
</reference>
<name>A0A7M1S4H7_9BACT</name>
<dbReference type="KEGG" id="sinu:IMZ28_01925"/>